<dbReference type="OrthoDB" id="3548at2759"/>
<dbReference type="EMBL" id="LK391710">
    <property type="protein sequence ID" value="CDR97556.1"/>
    <property type="molecule type" value="Genomic_DNA"/>
</dbReference>
<gene>
    <name evidence="3" type="ORF">BBBOND_0400480</name>
</gene>
<dbReference type="InterPro" id="IPR004398">
    <property type="entry name" value="RNA_MeTrfase_RsmD"/>
</dbReference>
<dbReference type="VEuPathDB" id="PiroplasmaDB:BBBOND_0400480"/>
<dbReference type="STRING" id="5866.A0A061DA12"/>
<protein>
    <submittedName>
        <fullName evidence="3">Conserved hypothetical portein, putative</fullName>
    </submittedName>
</protein>
<keyword evidence="1" id="KW-0489">Methyltransferase</keyword>
<evidence type="ECO:0000313" key="4">
    <source>
        <dbReference type="Proteomes" id="UP000033188"/>
    </source>
</evidence>
<dbReference type="InterPro" id="IPR029063">
    <property type="entry name" value="SAM-dependent_MTases_sf"/>
</dbReference>
<dbReference type="PANTHER" id="PTHR43542">
    <property type="entry name" value="METHYLTRANSFERASE"/>
    <property type="match status" value="1"/>
</dbReference>
<dbReference type="SUPFAM" id="SSF53335">
    <property type="entry name" value="S-adenosyl-L-methionine-dependent methyltransferases"/>
    <property type="match status" value="1"/>
</dbReference>
<dbReference type="PANTHER" id="PTHR43542:SF1">
    <property type="entry name" value="METHYLTRANSFERASE"/>
    <property type="match status" value="1"/>
</dbReference>
<dbReference type="GeneID" id="24566097"/>
<organism evidence="3 4">
    <name type="scientific">Babesia bigemina</name>
    <dbReference type="NCBI Taxonomy" id="5866"/>
    <lineage>
        <taxon>Eukaryota</taxon>
        <taxon>Sar</taxon>
        <taxon>Alveolata</taxon>
        <taxon>Apicomplexa</taxon>
        <taxon>Aconoidasida</taxon>
        <taxon>Piroplasmida</taxon>
        <taxon>Babesiidae</taxon>
        <taxon>Babesia</taxon>
    </lineage>
</organism>
<dbReference type="CDD" id="cd02440">
    <property type="entry name" value="AdoMet_MTases"/>
    <property type="match status" value="1"/>
</dbReference>
<keyword evidence="4" id="KW-1185">Reference proteome</keyword>
<dbReference type="Pfam" id="PF03602">
    <property type="entry name" value="Cons_hypoth95"/>
    <property type="match status" value="1"/>
</dbReference>
<dbReference type="RefSeq" id="XP_012769742.1">
    <property type="nucleotide sequence ID" value="XM_012914288.1"/>
</dbReference>
<evidence type="ECO:0000256" key="1">
    <source>
        <dbReference type="ARBA" id="ARBA00022603"/>
    </source>
</evidence>
<accession>A0A061DA12</accession>
<dbReference type="AlphaFoldDB" id="A0A061DA12"/>
<dbReference type="OMA" id="CTFVDMS"/>
<name>A0A061DA12_BABBI</name>
<evidence type="ECO:0000313" key="3">
    <source>
        <dbReference type="EMBL" id="CDR97556.1"/>
    </source>
</evidence>
<keyword evidence="2" id="KW-0808">Transferase</keyword>
<evidence type="ECO:0000256" key="2">
    <source>
        <dbReference type="ARBA" id="ARBA00022679"/>
    </source>
</evidence>
<dbReference type="GO" id="GO:0008168">
    <property type="term" value="F:methyltransferase activity"/>
    <property type="evidence" value="ECO:0007669"/>
    <property type="project" value="UniProtKB-KW"/>
</dbReference>
<dbReference type="Proteomes" id="UP000033188">
    <property type="component" value="Chromosome 4"/>
</dbReference>
<dbReference type="KEGG" id="bbig:BBBOND_0400480"/>
<reference evidence="4" key="1">
    <citation type="journal article" date="2014" name="Nucleic Acids Res.">
        <title>The evolutionary dynamics of variant antigen genes in Babesia reveal a history of genomic innovation underlying host-parasite interaction.</title>
        <authorList>
            <person name="Jackson A.P."/>
            <person name="Otto T.D."/>
            <person name="Darby A."/>
            <person name="Ramaprasad A."/>
            <person name="Xia D."/>
            <person name="Echaide I.E."/>
            <person name="Farber M."/>
            <person name="Gahlot S."/>
            <person name="Gamble J."/>
            <person name="Gupta D."/>
            <person name="Gupta Y."/>
            <person name="Jackson L."/>
            <person name="Malandrin L."/>
            <person name="Malas T.B."/>
            <person name="Moussa E."/>
            <person name="Nair M."/>
            <person name="Reid A.J."/>
            <person name="Sanders M."/>
            <person name="Sharma J."/>
            <person name="Tracey A."/>
            <person name="Quail M.A."/>
            <person name="Weir W."/>
            <person name="Wastling J.M."/>
            <person name="Hall N."/>
            <person name="Willadsen P."/>
            <person name="Lingelbach K."/>
            <person name="Shiels B."/>
            <person name="Tait A."/>
            <person name="Berriman M."/>
            <person name="Allred D.R."/>
            <person name="Pain A."/>
        </authorList>
    </citation>
    <scope>NUCLEOTIDE SEQUENCE [LARGE SCALE GENOMIC DNA]</scope>
    <source>
        <strain evidence="4">Bond</strain>
    </source>
</reference>
<dbReference type="GO" id="GO:0031167">
    <property type="term" value="P:rRNA methylation"/>
    <property type="evidence" value="ECO:0007669"/>
    <property type="project" value="InterPro"/>
</dbReference>
<dbReference type="Gene3D" id="3.40.50.150">
    <property type="entry name" value="Vaccinia Virus protein VP39"/>
    <property type="match status" value="1"/>
</dbReference>
<sequence>MNRVKDALFASLQHMGVFAYGHECRVIDLFCGSGSVGLEALSYGATHCTFVDVSIQCCKATSLNALHCKFEDKESITSPWLHSITDTFDLLFACPPYEEIVYMDLMKQIANTTLLKPNSVVVVEYPREIAYLPWNIEDGKLLGYRNRKYGRTVVAIYCYKPKGTLLEACKNAQKEFVPTTYVRKRLKIEGFIAKESPDAPAII</sequence>
<proteinExistence type="predicted"/>